<dbReference type="SUPFAM" id="SSF46785">
    <property type="entry name" value="Winged helix' DNA-binding domain"/>
    <property type="match status" value="1"/>
</dbReference>
<dbReference type="EMBL" id="JBDIVE010000004">
    <property type="protein sequence ID" value="MEN3068634.1"/>
    <property type="molecule type" value="Genomic_DNA"/>
</dbReference>
<keyword evidence="7" id="KW-1185">Reference proteome</keyword>
<keyword evidence="4" id="KW-0804">Transcription</keyword>
<dbReference type="RefSeq" id="WP_345919405.1">
    <property type="nucleotide sequence ID" value="NZ_JBDIVE010000004.1"/>
</dbReference>
<keyword evidence="2" id="KW-0805">Transcription regulation</keyword>
<dbReference type="InterPro" id="IPR058163">
    <property type="entry name" value="LysR-type_TF_proteobact-type"/>
</dbReference>
<proteinExistence type="inferred from homology"/>
<dbReference type="Gene3D" id="1.10.10.10">
    <property type="entry name" value="Winged helix-like DNA-binding domain superfamily/Winged helix DNA-binding domain"/>
    <property type="match status" value="1"/>
</dbReference>
<evidence type="ECO:0000256" key="1">
    <source>
        <dbReference type="ARBA" id="ARBA00009437"/>
    </source>
</evidence>
<dbReference type="Gene3D" id="3.40.190.290">
    <property type="match status" value="1"/>
</dbReference>
<dbReference type="Pfam" id="PF00126">
    <property type="entry name" value="HTH_1"/>
    <property type="match status" value="1"/>
</dbReference>
<dbReference type="PROSITE" id="PS50931">
    <property type="entry name" value="HTH_LYSR"/>
    <property type="match status" value="1"/>
</dbReference>
<dbReference type="InterPro" id="IPR005119">
    <property type="entry name" value="LysR_subst-bd"/>
</dbReference>
<keyword evidence="3" id="KW-0238">DNA-binding</keyword>
<dbReference type="Pfam" id="PF03466">
    <property type="entry name" value="LysR_substrate"/>
    <property type="match status" value="1"/>
</dbReference>
<gene>
    <name evidence="6" type="ORF">ABDB84_09105</name>
</gene>
<organism evidence="6 7">
    <name type="scientific">Uliginosibacterium sediminicola</name>
    <dbReference type="NCBI Taxonomy" id="2024550"/>
    <lineage>
        <taxon>Bacteria</taxon>
        <taxon>Pseudomonadati</taxon>
        <taxon>Pseudomonadota</taxon>
        <taxon>Betaproteobacteria</taxon>
        <taxon>Rhodocyclales</taxon>
        <taxon>Zoogloeaceae</taxon>
        <taxon>Uliginosibacterium</taxon>
    </lineage>
</organism>
<reference evidence="6 7" key="1">
    <citation type="journal article" date="2018" name="Int. J. Syst. Evol. Microbiol.">
        <title>Uliginosibacterium sediminicola sp. nov., isolated from freshwater sediment.</title>
        <authorList>
            <person name="Hwang W.M."/>
            <person name="Kim S.M."/>
            <person name="Kang K."/>
            <person name="Ahn T.Y."/>
        </authorList>
    </citation>
    <scope>NUCLEOTIDE SEQUENCE [LARGE SCALE GENOMIC DNA]</scope>
    <source>
        <strain evidence="6 7">M1-21</strain>
    </source>
</reference>
<dbReference type="InterPro" id="IPR036390">
    <property type="entry name" value="WH_DNA-bd_sf"/>
</dbReference>
<dbReference type="PRINTS" id="PR00039">
    <property type="entry name" value="HTHLYSR"/>
</dbReference>
<evidence type="ECO:0000313" key="7">
    <source>
        <dbReference type="Proteomes" id="UP001410394"/>
    </source>
</evidence>
<evidence type="ECO:0000256" key="3">
    <source>
        <dbReference type="ARBA" id="ARBA00023125"/>
    </source>
</evidence>
<evidence type="ECO:0000256" key="4">
    <source>
        <dbReference type="ARBA" id="ARBA00023163"/>
    </source>
</evidence>
<comment type="caution">
    <text evidence="6">The sequence shown here is derived from an EMBL/GenBank/DDBJ whole genome shotgun (WGS) entry which is preliminary data.</text>
</comment>
<comment type="similarity">
    <text evidence="1">Belongs to the LysR transcriptional regulatory family.</text>
</comment>
<dbReference type="PANTHER" id="PTHR30537:SF3">
    <property type="entry name" value="TRANSCRIPTIONAL REGULATORY PROTEIN"/>
    <property type="match status" value="1"/>
</dbReference>
<evidence type="ECO:0000259" key="5">
    <source>
        <dbReference type="PROSITE" id="PS50931"/>
    </source>
</evidence>
<dbReference type="Proteomes" id="UP001410394">
    <property type="component" value="Unassembled WGS sequence"/>
</dbReference>
<dbReference type="SUPFAM" id="SSF53850">
    <property type="entry name" value="Periplasmic binding protein-like II"/>
    <property type="match status" value="1"/>
</dbReference>
<accession>A0ABU9YXZ9</accession>
<feature type="domain" description="HTH lysR-type" evidence="5">
    <location>
        <begin position="5"/>
        <end position="62"/>
    </location>
</feature>
<dbReference type="InterPro" id="IPR000847">
    <property type="entry name" value="LysR_HTH_N"/>
</dbReference>
<evidence type="ECO:0000256" key="2">
    <source>
        <dbReference type="ARBA" id="ARBA00023015"/>
    </source>
</evidence>
<protein>
    <submittedName>
        <fullName evidence="6">LysR family transcriptional regulator</fullName>
    </submittedName>
</protein>
<dbReference type="PANTHER" id="PTHR30537">
    <property type="entry name" value="HTH-TYPE TRANSCRIPTIONAL REGULATOR"/>
    <property type="match status" value="1"/>
</dbReference>
<evidence type="ECO:0000313" key="6">
    <source>
        <dbReference type="EMBL" id="MEN3068634.1"/>
    </source>
</evidence>
<dbReference type="InterPro" id="IPR036388">
    <property type="entry name" value="WH-like_DNA-bd_sf"/>
</dbReference>
<name>A0ABU9YXZ9_9RHOO</name>
<sequence>MTRTTDWDLYRCFLAVLQEGSLSAAARALGLTQPTTGRQIAALEAQLGVVLFTRSQSGLTPTDAALALRGHVEAMHNIAASVERVAGGFGQAVSGSVRISASEVVGTEWLPPILAALRRDHPALEIELVLSNRVQDLVQREVDIAVRMLPPQQDVLLATRVAAVHLGLYARSDYLARRGLPAQIADLAQHDLIGFDVETPFLRAARAGYPIWARENFALRCDSDLAQLALIRAGAGVGICQVGVARRDAQLVRLLPEALDIQLDTWVAMHADLRNSPRCRVTFDALVSGLRAALAMAP</sequence>